<dbReference type="Pfam" id="PF22483">
    <property type="entry name" value="Mu-transpos_C_2"/>
    <property type="match status" value="1"/>
</dbReference>
<reference evidence="2 3" key="1">
    <citation type="journal article" date="2019" name="Int. J. Syst. Evol. Microbiol.">
        <title>The Global Catalogue of Microorganisms (GCM) 10K type strain sequencing project: providing services to taxonomists for standard genome sequencing and annotation.</title>
        <authorList>
            <consortium name="The Broad Institute Genomics Platform"/>
            <consortium name="The Broad Institute Genome Sequencing Center for Infectious Disease"/>
            <person name="Wu L."/>
            <person name="Ma J."/>
        </authorList>
    </citation>
    <scope>NUCLEOTIDE SEQUENCE [LARGE SCALE GENOMIC DNA]</scope>
    <source>
        <strain evidence="2 3">JCM 14232</strain>
    </source>
</reference>
<accession>A0ABN1B5J6</accession>
<protein>
    <recommendedName>
        <fullName evidence="1">Transposase for insertion sequence element IS21-like C-terminal domain-containing protein</fullName>
    </recommendedName>
</protein>
<dbReference type="PANTHER" id="PTHR35004:SF8">
    <property type="entry name" value="TRANSPOSASE RV3428C-RELATED"/>
    <property type="match status" value="1"/>
</dbReference>
<feature type="domain" description="Transposase for insertion sequence element IS21-like C-terminal" evidence="1">
    <location>
        <begin position="105"/>
        <end position="169"/>
    </location>
</feature>
<dbReference type="RefSeq" id="WP_346025171.1">
    <property type="nucleotide sequence ID" value="NZ_BAAADA010000164.1"/>
</dbReference>
<evidence type="ECO:0000259" key="1">
    <source>
        <dbReference type="Pfam" id="PF22483"/>
    </source>
</evidence>
<dbReference type="EMBL" id="BAAADA010000164">
    <property type="protein sequence ID" value="GAA0490674.1"/>
    <property type="molecule type" value="Genomic_DNA"/>
</dbReference>
<gene>
    <name evidence="2" type="ORF">GCM10008936_17980</name>
</gene>
<name>A0ABN1B5J6_9LACT</name>
<evidence type="ECO:0000313" key="3">
    <source>
        <dbReference type="Proteomes" id="UP001410648"/>
    </source>
</evidence>
<dbReference type="Proteomes" id="UP001410648">
    <property type="component" value="Unassembled WGS sequence"/>
</dbReference>
<sequence length="303" mass="35372">MISHPKEGDIVLNEQYESLANHYVMAVMPAQVRKPKQKAAVEGAVGKIAMAVIAPLRNQIFTTMGELKAAIREKLEIYNAKPFQKREGSRRLIFTETEQEKLRPLPSIPYEIAEWVYGRTVKLDCHITFQKNNYSCPYQYVKKKVDLKVTDHFLEIYYQNERIATHKRLPIYKEYTFSTLPEHLLDQFNQLEWNEQRLLNWAQKIGPFTHKVIQRIFERLQLKEQGFQSCLSVLNLSKKHSNEALEKACQIALERLHSPRYRQLKTILNNPNNKDILEDAESSQNESLGFVRGPEYYGGDTND</sequence>
<keyword evidence="3" id="KW-1185">Reference proteome</keyword>
<organism evidence="2 3">
    <name type="scientific">Alkalibacterium indicireducens</name>
    <dbReference type="NCBI Taxonomy" id="398758"/>
    <lineage>
        <taxon>Bacteria</taxon>
        <taxon>Bacillati</taxon>
        <taxon>Bacillota</taxon>
        <taxon>Bacilli</taxon>
        <taxon>Lactobacillales</taxon>
        <taxon>Carnobacteriaceae</taxon>
        <taxon>Alkalibacterium</taxon>
    </lineage>
</organism>
<evidence type="ECO:0000313" key="2">
    <source>
        <dbReference type="EMBL" id="GAA0490674.1"/>
    </source>
</evidence>
<proteinExistence type="predicted"/>
<dbReference type="PANTHER" id="PTHR35004">
    <property type="entry name" value="TRANSPOSASE RV3428C-RELATED"/>
    <property type="match status" value="1"/>
</dbReference>
<dbReference type="InterPro" id="IPR054353">
    <property type="entry name" value="IstA-like_C"/>
</dbReference>
<comment type="caution">
    <text evidence="2">The sequence shown here is derived from an EMBL/GenBank/DDBJ whole genome shotgun (WGS) entry which is preliminary data.</text>
</comment>